<organism evidence="2 3">
    <name type="scientific">Chitinophaga japonensis</name>
    <name type="common">Flexibacter japonensis</name>
    <dbReference type="NCBI Taxonomy" id="104662"/>
    <lineage>
        <taxon>Bacteria</taxon>
        <taxon>Pseudomonadati</taxon>
        <taxon>Bacteroidota</taxon>
        <taxon>Chitinophagia</taxon>
        <taxon>Chitinophagales</taxon>
        <taxon>Chitinophagaceae</taxon>
        <taxon>Chitinophaga</taxon>
    </lineage>
</organism>
<keyword evidence="1" id="KW-0732">Signal</keyword>
<dbReference type="InterPro" id="IPR019734">
    <property type="entry name" value="TPR_rpt"/>
</dbReference>
<evidence type="ECO:0000313" key="3">
    <source>
        <dbReference type="Proteomes" id="UP000316778"/>
    </source>
</evidence>
<sequence length="384" mass="44825">MRSLFIMLAAVLCCTSTYARQAPDTIDKALVVGWFQDQQYEQAVQYLQGRVRPDNVAEQSLLGYALYQWGQWPATIRTYRQVLQLDSLYIPAHQYLATIYLQQDNPLQAIPHCKKLVALQPLQSRYYRQLSFACFAARQPDSGFHYLQQAYALNPMDSKVVARLGEEWLDREQYPAADSVLRAYLDKDSLQTSVIIPAIKAAYYLKDYPRAIALGQHLIHRQVISVTACSYVAAACYYTKRYQECIHVHDFLKEVDMTTETITYYAAMAYAQLKDYGCSNELLQQCIDRARSKSLDDYYTAMGSNYEELHQYKKATACLDTAWYLFQNPLRQYSIGRIYDHHLHQPLTARRYYQRYLRLAARREEDPAISKYVRERLGEMEKRK</sequence>
<evidence type="ECO:0000256" key="1">
    <source>
        <dbReference type="SAM" id="SignalP"/>
    </source>
</evidence>
<dbReference type="Gene3D" id="1.25.40.10">
    <property type="entry name" value="Tetratricopeptide repeat domain"/>
    <property type="match status" value="2"/>
</dbReference>
<dbReference type="InterPro" id="IPR011990">
    <property type="entry name" value="TPR-like_helical_dom_sf"/>
</dbReference>
<evidence type="ECO:0000313" key="2">
    <source>
        <dbReference type="EMBL" id="TWI91901.1"/>
    </source>
</evidence>
<name>A0A562TEC7_CHIJA</name>
<dbReference type="SUPFAM" id="SSF48452">
    <property type="entry name" value="TPR-like"/>
    <property type="match status" value="2"/>
</dbReference>
<feature type="chain" id="PRO_5022184418" evidence="1">
    <location>
        <begin position="20"/>
        <end position="384"/>
    </location>
</feature>
<dbReference type="EMBL" id="VLLG01000002">
    <property type="protein sequence ID" value="TWI91901.1"/>
    <property type="molecule type" value="Genomic_DNA"/>
</dbReference>
<comment type="caution">
    <text evidence="2">The sequence shown here is derived from an EMBL/GenBank/DDBJ whole genome shotgun (WGS) entry which is preliminary data.</text>
</comment>
<gene>
    <name evidence="2" type="ORF">LX66_1282</name>
</gene>
<dbReference type="SMART" id="SM00028">
    <property type="entry name" value="TPR"/>
    <property type="match status" value="4"/>
</dbReference>
<dbReference type="AlphaFoldDB" id="A0A562TEC7"/>
<dbReference type="Proteomes" id="UP000316778">
    <property type="component" value="Unassembled WGS sequence"/>
</dbReference>
<keyword evidence="3" id="KW-1185">Reference proteome</keyword>
<proteinExistence type="predicted"/>
<reference evidence="2 3" key="1">
    <citation type="journal article" date="2013" name="Stand. Genomic Sci.">
        <title>Genomic Encyclopedia of Type Strains, Phase I: The one thousand microbial genomes (KMG-I) project.</title>
        <authorList>
            <person name="Kyrpides N.C."/>
            <person name="Woyke T."/>
            <person name="Eisen J.A."/>
            <person name="Garrity G."/>
            <person name="Lilburn T.G."/>
            <person name="Beck B.J."/>
            <person name="Whitman W.B."/>
            <person name="Hugenholtz P."/>
            <person name="Klenk H.P."/>
        </authorList>
    </citation>
    <scope>NUCLEOTIDE SEQUENCE [LARGE SCALE GENOMIC DNA]</scope>
    <source>
        <strain evidence="2 3">DSM 13484</strain>
    </source>
</reference>
<feature type="signal peptide" evidence="1">
    <location>
        <begin position="1"/>
        <end position="19"/>
    </location>
</feature>
<protein>
    <submittedName>
        <fullName evidence="2">Uncharacterized protein</fullName>
    </submittedName>
</protein>
<accession>A0A562TEC7</accession>